<accession>A0ABN1ETF3</accession>
<keyword evidence="1" id="KW-0067">ATP-binding</keyword>
<evidence type="ECO:0000313" key="5">
    <source>
        <dbReference type="Proteomes" id="UP001499951"/>
    </source>
</evidence>
<evidence type="ECO:0000259" key="3">
    <source>
        <dbReference type="PROSITE" id="PS50975"/>
    </source>
</evidence>
<dbReference type="Gene3D" id="3.30.1490.20">
    <property type="entry name" value="ATP-grasp fold, A domain"/>
    <property type="match status" value="1"/>
</dbReference>
<sequence length="393" mass="42386">MKKKVLLVTTVPYSSAARLAGAFSALGATVEAVFPREAPIAVSRYLDRAYRYRPLASEESLADALRTAEPDFVIPCDDRAAALLAGLTAFAPRLERCLGPLAAYRVLMARAPSMAVAREEGVVAPLTRAVDSLAALPEALHEVGLPCVMKADFSWGGAGVKFVCSADEARRAFVKLQGPPSRLRSLVRVVKRRDLHFLDAARNPVKATVNLQAFVPGKPATSVFAAEDGKVLAAQHMDVVTWQGDAGPATVMARVSDPVMDDAVAKIAARFRLSGLHGLDFVRDAAGLPHLIEINPRATQICHLPLDADLPAALLGVPGRLPVTDRKQIALFPQLLTADALPPHIFRDIPWDDPRVLRFQSGEALPEAAELEAIAEFDRPVRRFGYRPPAGNR</sequence>
<name>A0ABN1ETF3_9PROT</name>
<dbReference type="InterPro" id="IPR011761">
    <property type="entry name" value="ATP-grasp"/>
</dbReference>
<feature type="signal peptide" evidence="2">
    <location>
        <begin position="1"/>
        <end position="20"/>
    </location>
</feature>
<dbReference type="SUPFAM" id="SSF56059">
    <property type="entry name" value="Glutathione synthetase ATP-binding domain-like"/>
    <property type="match status" value="1"/>
</dbReference>
<evidence type="ECO:0000256" key="2">
    <source>
        <dbReference type="SAM" id="SignalP"/>
    </source>
</evidence>
<dbReference type="InterPro" id="IPR013815">
    <property type="entry name" value="ATP_grasp_subdomain_1"/>
</dbReference>
<dbReference type="Proteomes" id="UP001499951">
    <property type="component" value="Unassembled WGS sequence"/>
</dbReference>
<evidence type="ECO:0000313" key="4">
    <source>
        <dbReference type="EMBL" id="GAA0574068.1"/>
    </source>
</evidence>
<dbReference type="Pfam" id="PF02655">
    <property type="entry name" value="ATP-grasp_3"/>
    <property type="match status" value="1"/>
</dbReference>
<evidence type="ECO:0000256" key="1">
    <source>
        <dbReference type="PROSITE-ProRule" id="PRU00409"/>
    </source>
</evidence>
<dbReference type="PROSITE" id="PS50975">
    <property type="entry name" value="ATP_GRASP"/>
    <property type="match status" value="1"/>
</dbReference>
<dbReference type="EMBL" id="BAAADD010000006">
    <property type="protein sequence ID" value="GAA0574068.1"/>
    <property type="molecule type" value="Genomic_DNA"/>
</dbReference>
<keyword evidence="1" id="KW-0547">Nucleotide-binding</keyword>
<comment type="caution">
    <text evidence="4">The sequence shown here is derived from an EMBL/GenBank/DDBJ whole genome shotgun (WGS) entry which is preliminary data.</text>
</comment>
<dbReference type="InterPro" id="IPR003806">
    <property type="entry name" value="ATP-grasp_PylC-type"/>
</dbReference>
<proteinExistence type="predicted"/>
<gene>
    <name evidence="4" type="ORF">GCM10008942_23460</name>
</gene>
<organism evidence="4 5">
    <name type="scientific">Rhizomicrobium electricum</name>
    <dbReference type="NCBI Taxonomy" id="480070"/>
    <lineage>
        <taxon>Bacteria</taxon>
        <taxon>Pseudomonadati</taxon>
        <taxon>Pseudomonadota</taxon>
        <taxon>Alphaproteobacteria</taxon>
        <taxon>Micropepsales</taxon>
        <taxon>Micropepsaceae</taxon>
        <taxon>Rhizomicrobium</taxon>
    </lineage>
</organism>
<reference evidence="4 5" key="1">
    <citation type="journal article" date="2019" name="Int. J. Syst. Evol. Microbiol.">
        <title>The Global Catalogue of Microorganisms (GCM) 10K type strain sequencing project: providing services to taxonomists for standard genome sequencing and annotation.</title>
        <authorList>
            <consortium name="The Broad Institute Genomics Platform"/>
            <consortium name="The Broad Institute Genome Sequencing Center for Infectious Disease"/>
            <person name="Wu L."/>
            <person name="Ma J."/>
        </authorList>
    </citation>
    <scope>NUCLEOTIDE SEQUENCE [LARGE SCALE GENOMIC DNA]</scope>
    <source>
        <strain evidence="4 5">JCM 15089</strain>
    </source>
</reference>
<dbReference type="Gene3D" id="3.30.470.20">
    <property type="entry name" value="ATP-grasp fold, B domain"/>
    <property type="match status" value="1"/>
</dbReference>
<keyword evidence="5" id="KW-1185">Reference proteome</keyword>
<keyword evidence="2" id="KW-0732">Signal</keyword>
<feature type="domain" description="ATP-grasp" evidence="3">
    <location>
        <begin position="114"/>
        <end position="323"/>
    </location>
</feature>
<protein>
    <recommendedName>
        <fullName evidence="3">ATP-grasp domain-containing protein</fullName>
    </recommendedName>
</protein>
<feature type="chain" id="PRO_5045782977" description="ATP-grasp domain-containing protein" evidence="2">
    <location>
        <begin position="21"/>
        <end position="393"/>
    </location>
</feature>